<accession>A0A8I3RXP2</accession>
<evidence type="ECO:0000313" key="2">
    <source>
        <dbReference type="Proteomes" id="UP000805418"/>
    </source>
</evidence>
<dbReference type="AlphaFoldDB" id="A0A8I3RXP2"/>
<reference evidence="1" key="3">
    <citation type="submission" date="2025-09" db="UniProtKB">
        <authorList>
            <consortium name="Ensembl"/>
        </authorList>
    </citation>
    <scope>IDENTIFICATION</scope>
    <source>
        <strain evidence="1">Boxer</strain>
    </source>
</reference>
<dbReference type="Proteomes" id="UP000805418">
    <property type="component" value="Chromosome 12"/>
</dbReference>
<dbReference type="Ensembl" id="ENSCAFT00845018025.1">
    <property type="protein sequence ID" value="ENSCAFP00845014043.1"/>
    <property type="gene ID" value="ENSCAFG00845010249.1"/>
</dbReference>
<protein>
    <submittedName>
        <fullName evidence="1">Uncharacterized protein</fullName>
    </submittedName>
</protein>
<evidence type="ECO:0000313" key="1">
    <source>
        <dbReference type="Ensembl" id="ENSCAFP00845014043.1"/>
    </source>
</evidence>
<reference evidence="1" key="2">
    <citation type="submission" date="2025-08" db="UniProtKB">
        <authorList>
            <consortium name="Ensembl"/>
        </authorList>
    </citation>
    <scope>IDENTIFICATION</scope>
    <source>
        <strain evidence="1">Boxer</strain>
    </source>
</reference>
<proteinExistence type="predicted"/>
<reference evidence="1" key="1">
    <citation type="submission" date="2020-03" db="EMBL/GenBank/DDBJ databases">
        <title>Long-read based genome assembly of a Labrador retriever dog.</title>
        <authorList>
            <person name="Eory L."/>
            <person name="Zhang W."/>
            <person name="Schoenebeck J."/>
        </authorList>
    </citation>
    <scope>NUCLEOTIDE SEQUENCE [LARGE SCALE GENOMIC DNA]</scope>
    <source>
        <strain evidence="1">Labrador retriever</strain>
    </source>
</reference>
<name>A0A8I3RXP2_CANLF</name>
<organism evidence="1 2">
    <name type="scientific">Canis lupus familiaris</name>
    <name type="common">Dog</name>
    <name type="synonym">Canis familiaris</name>
    <dbReference type="NCBI Taxonomy" id="9615"/>
    <lineage>
        <taxon>Eukaryota</taxon>
        <taxon>Metazoa</taxon>
        <taxon>Chordata</taxon>
        <taxon>Craniata</taxon>
        <taxon>Vertebrata</taxon>
        <taxon>Euteleostomi</taxon>
        <taxon>Mammalia</taxon>
        <taxon>Eutheria</taxon>
        <taxon>Laurasiatheria</taxon>
        <taxon>Carnivora</taxon>
        <taxon>Caniformia</taxon>
        <taxon>Canidae</taxon>
        <taxon>Canis</taxon>
    </lineage>
</organism>
<keyword evidence="2" id="KW-1185">Reference proteome</keyword>
<sequence>SCSTYVIRELQFKTTEINTAHLLKWLKSKTTVTPSAGEDVEQQNLSFNAGRNAKWYHHFGRYFGSFLIKLNILLPYNSAVIFLGIYSKGLKTYDHTKTFSCMFMIVLFKITKIWEQPSCLSIGEWINKLWYIQTMEYYLTTKK</sequence>